<protein>
    <submittedName>
        <fullName evidence="1">Uncharacterized protein</fullName>
    </submittedName>
</protein>
<reference evidence="1 2" key="1">
    <citation type="submission" date="2018-11" db="EMBL/GenBank/DDBJ databases">
        <title>Genome sequence of Apiotrichum porosum DSM 27194.</title>
        <authorList>
            <person name="Aliyu H."/>
            <person name="Gorte O."/>
            <person name="Ochsenreither K."/>
        </authorList>
    </citation>
    <scope>NUCLEOTIDE SEQUENCE [LARGE SCALE GENOMIC DNA]</scope>
    <source>
        <strain evidence="1 2">DSM 27194</strain>
    </source>
</reference>
<dbReference type="Proteomes" id="UP000279236">
    <property type="component" value="Unassembled WGS sequence"/>
</dbReference>
<keyword evidence="2" id="KW-1185">Reference proteome</keyword>
<evidence type="ECO:0000313" key="2">
    <source>
        <dbReference type="Proteomes" id="UP000279236"/>
    </source>
</evidence>
<sequence>MSHPLPAKLEGKLPQPLPLSNMVVRANYCHIDNLSGLLRSHWERFEWFDASRTWVTSARAYSQYGLCACVLKNGFDPTDREAPARWMYHELESCGQIEAVFLGDIGA</sequence>
<accession>A0A427XQU7</accession>
<evidence type="ECO:0000313" key="1">
    <source>
        <dbReference type="EMBL" id="RSH81229.1"/>
    </source>
</evidence>
<comment type="caution">
    <text evidence="1">The sequence shown here is derived from an EMBL/GenBank/DDBJ whole genome shotgun (WGS) entry which is preliminary data.</text>
</comment>
<dbReference type="EMBL" id="RSCE01000007">
    <property type="protein sequence ID" value="RSH81229.1"/>
    <property type="molecule type" value="Genomic_DNA"/>
</dbReference>
<dbReference type="GeneID" id="39593209"/>
<dbReference type="AlphaFoldDB" id="A0A427XQU7"/>
<proteinExistence type="predicted"/>
<name>A0A427XQU7_9TREE</name>
<organism evidence="1 2">
    <name type="scientific">Apiotrichum porosum</name>
    <dbReference type="NCBI Taxonomy" id="105984"/>
    <lineage>
        <taxon>Eukaryota</taxon>
        <taxon>Fungi</taxon>
        <taxon>Dikarya</taxon>
        <taxon>Basidiomycota</taxon>
        <taxon>Agaricomycotina</taxon>
        <taxon>Tremellomycetes</taxon>
        <taxon>Trichosporonales</taxon>
        <taxon>Trichosporonaceae</taxon>
        <taxon>Apiotrichum</taxon>
    </lineage>
</organism>
<dbReference type="RefSeq" id="XP_028475948.1">
    <property type="nucleotide sequence ID" value="XM_028623974.1"/>
</dbReference>
<gene>
    <name evidence="1" type="ORF">EHS24_008666</name>
</gene>